<dbReference type="GeneID" id="87923675"/>
<keyword evidence="3" id="KW-1185">Reference proteome</keyword>
<sequence>MADAPKQPESSSASGDSHGMTKETVEAFMTRVKEIYDPKEEAMEETFKPEKEVTEETFKSEKEAISLHEEDLRLLLPTRVFKYPSWYLLVVTTSTFANYRDKFGTWVVERATLKGLSIDVKKSSSLDAK</sequence>
<reference evidence="2" key="1">
    <citation type="submission" date="2023-11" db="EMBL/GenBank/DDBJ databases">
        <title>The genome sequences of three competitors of mushroom-forming fungi.</title>
        <authorList>
            <person name="Beijen E."/>
            <person name="Ohm R.A."/>
        </authorList>
    </citation>
    <scope>NUCLEOTIDE SEQUENCE</scope>
    <source>
        <strain evidence="2">CBS 100526</strain>
    </source>
</reference>
<dbReference type="EMBL" id="JAWRVG010000046">
    <property type="protein sequence ID" value="KAK4064877.1"/>
    <property type="molecule type" value="Genomic_DNA"/>
</dbReference>
<accession>A0AAE1J349</accession>
<dbReference type="Proteomes" id="UP001273209">
    <property type="component" value="Unassembled WGS sequence"/>
</dbReference>
<protein>
    <submittedName>
        <fullName evidence="2">Uncharacterized protein</fullName>
    </submittedName>
</protein>
<evidence type="ECO:0000313" key="2">
    <source>
        <dbReference type="EMBL" id="KAK4064877.1"/>
    </source>
</evidence>
<organism evidence="2 3">
    <name type="scientific">Trichoderma aggressivum f. europaeum</name>
    <dbReference type="NCBI Taxonomy" id="173218"/>
    <lineage>
        <taxon>Eukaryota</taxon>
        <taxon>Fungi</taxon>
        <taxon>Dikarya</taxon>
        <taxon>Ascomycota</taxon>
        <taxon>Pezizomycotina</taxon>
        <taxon>Sordariomycetes</taxon>
        <taxon>Hypocreomycetidae</taxon>
        <taxon>Hypocreales</taxon>
        <taxon>Hypocreaceae</taxon>
        <taxon>Trichoderma</taxon>
    </lineage>
</organism>
<dbReference type="RefSeq" id="XP_062752176.1">
    <property type="nucleotide sequence ID" value="XM_062903770.1"/>
</dbReference>
<evidence type="ECO:0000313" key="3">
    <source>
        <dbReference type="Proteomes" id="UP001273209"/>
    </source>
</evidence>
<comment type="caution">
    <text evidence="2">The sequence shown here is derived from an EMBL/GenBank/DDBJ whole genome shotgun (WGS) entry which is preliminary data.</text>
</comment>
<proteinExistence type="predicted"/>
<gene>
    <name evidence="2" type="ORF">Triagg1_8876</name>
</gene>
<name>A0AAE1J349_9HYPO</name>
<evidence type="ECO:0000256" key="1">
    <source>
        <dbReference type="SAM" id="MobiDB-lite"/>
    </source>
</evidence>
<dbReference type="AlphaFoldDB" id="A0AAE1J349"/>
<feature type="region of interest" description="Disordered" evidence="1">
    <location>
        <begin position="1"/>
        <end position="23"/>
    </location>
</feature>